<evidence type="ECO:0000259" key="1">
    <source>
        <dbReference type="Pfam" id="PF01872"/>
    </source>
</evidence>
<dbReference type="OrthoDB" id="195113at2"/>
<dbReference type="GO" id="GO:0008703">
    <property type="term" value="F:5-amino-6-(5-phosphoribosylamino)uracil reductase activity"/>
    <property type="evidence" value="ECO:0007669"/>
    <property type="project" value="InterPro"/>
</dbReference>
<dbReference type="PANTHER" id="PTHR38011:SF11">
    <property type="entry name" value="2,5-DIAMINO-6-RIBOSYLAMINO-4(3H)-PYRIMIDINONE 5'-PHOSPHATE REDUCTASE"/>
    <property type="match status" value="1"/>
</dbReference>
<dbReference type="Gene3D" id="3.40.430.10">
    <property type="entry name" value="Dihydrofolate Reductase, subunit A"/>
    <property type="match status" value="1"/>
</dbReference>
<dbReference type="InterPro" id="IPR024072">
    <property type="entry name" value="DHFR-like_dom_sf"/>
</dbReference>
<comment type="caution">
    <text evidence="2">The sequence shown here is derived from an EMBL/GenBank/DDBJ whole genome shotgun (WGS) entry which is preliminary data.</text>
</comment>
<dbReference type="AlphaFoldDB" id="A0A6N8J857"/>
<dbReference type="EMBL" id="WRXO01000002">
    <property type="protein sequence ID" value="MVT40718.1"/>
    <property type="molecule type" value="Genomic_DNA"/>
</dbReference>
<dbReference type="PANTHER" id="PTHR38011">
    <property type="entry name" value="DIHYDROFOLATE REDUCTASE FAMILY PROTEIN (AFU_ORTHOLOGUE AFUA_8G06820)"/>
    <property type="match status" value="1"/>
</dbReference>
<evidence type="ECO:0000313" key="3">
    <source>
        <dbReference type="Proteomes" id="UP000468388"/>
    </source>
</evidence>
<gene>
    <name evidence="2" type="ORF">GO495_09025</name>
</gene>
<sequence>MRKVVLSMNVTLDGFIAGPNCELDWHFERWGADMAHSLCEQLSRADTIILGRVTYSAMAGYWPNRAADMSFPREDLAFAEMMNRYEKVVFSRSMDTPVWNNSRFVKGNTGKEILQLKQQTGKDIIIYGSGKLVNSLMQLNLIDEYLLWVHPVILGKGKPLFKDRINMKLMKLKTFDSGVVILYYKAD</sequence>
<dbReference type="Pfam" id="PF01872">
    <property type="entry name" value="RibD_C"/>
    <property type="match status" value="1"/>
</dbReference>
<dbReference type="InterPro" id="IPR050765">
    <property type="entry name" value="Riboflavin_Biosynth_HTPR"/>
</dbReference>
<dbReference type="SUPFAM" id="SSF53597">
    <property type="entry name" value="Dihydrofolate reductase-like"/>
    <property type="match status" value="1"/>
</dbReference>
<accession>A0A6N8J857</accession>
<feature type="domain" description="Bacterial bifunctional deaminase-reductase C-terminal" evidence="1">
    <location>
        <begin position="2"/>
        <end position="180"/>
    </location>
</feature>
<name>A0A6N8J857_9BACT</name>
<dbReference type="GO" id="GO:0009231">
    <property type="term" value="P:riboflavin biosynthetic process"/>
    <property type="evidence" value="ECO:0007669"/>
    <property type="project" value="InterPro"/>
</dbReference>
<protein>
    <submittedName>
        <fullName evidence="2">Dihydrofolate reductase</fullName>
    </submittedName>
</protein>
<proteinExistence type="predicted"/>
<evidence type="ECO:0000313" key="2">
    <source>
        <dbReference type="EMBL" id="MVT40718.1"/>
    </source>
</evidence>
<dbReference type="Proteomes" id="UP000468388">
    <property type="component" value="Unassembled WGS sequence"/>
</dbReference>
<organism evidence="2 3">
    <name type="scientific">Chitinophaga oryziterrae</name>
    <dbReference type="NCBI Taxonomy" id="1031224"/>
    <lineage>
        <taxon>Bacteria</taxon>
        <taxon>Pseudomonadati</taxon>
        <taxon>Bacteroidota</taxon>
        <taxon>Chitinophagia</taxon>
        <taxon>Chitinophagales</taxon>
        <taxon>Chitinophagaceae</taxon>
        <taxon>Chitinophaga</taxon>
    </lineage>
</organism>
<dbReference type="RefSeq" id="WP_157299354.1">
    <property type="nucleotide sequence ID" value="NZ_BAAAZB010000010.1"/>
</dbReference>
<keyword evidence="3" id="KW-1185">Reference proteome</keyword>
<dbReference type="InterPro" id="IPR002734">
    <property type="entry name" value="RibDG_C"/>
</dbReference>
<reference evidence="2 3" key="1">
    <citation type="submission" date="2019-12" db="EMBL/GenBank/DDBJ databases">
        <title>The draft genomic sequence of strain Chitinophaga oryziterrae JCM 16595.</title>
        <authorList>
            <person name="Zhang X."/>
        </authorList>
    </citation>
    <scope>NUCLEOTIDE SEQUENCE [LARGE SCALE GENOMIC DNA]</scope>
    <source>
        <strain evidence="2 3">JCM 16595</strain>
    </source>
</reference>